<dbReference type="OrthoDB" id="9808753at2"/>
<dbReference type="RefSeq" id="WP_073552982.1">
    <property type="nucleotide sequence ID" value="NZ_CP016378.1"/>
</dbReference>
<evidence type="ECO:0000313" key="3">
    <source>
        <dbReference type="Proteomes" id="UP000188947"/>
    </source>
</evidence>
<dbReference type="EMBL" id="MPOG01000013">
    <property type="protein sequence ID" value="OOH94603.1"/>
    <property type="molecule type" value="Genomic_DNA"/>
</dbReference>
<dbReference type="STRING" id="238.BBD35_04890"/>
<dbReference type="AlphaFoldDB" id="A0A1T3EVX2"/>
<protein>
    <recommendedName>
        <fullName evidence="4">Peptidase S74 domain-containing protein</fullName>
    </recommendedName>
</protein>
<comment type="caution">
    <text evidence="2">The sequence shown here is derived from an EMBL/GenBank/DDBJ whole genome shotgun (WGS) entry which is preliminary data.</text>
</comment>
<feature type="chain" id="PRO_5012210875" description="Peptidase S74 domain-containing protein" evidence="1">
    <location>
        <begin position="19"/>
        <end position="323"/>
    </location>
</feature>
<feature type="signal peptide" evidence="1">
    <location>
        <begin position="1"/>
        <end position="18"/>
    </location>
</feature>
<dbReference type="Proteomes" id="UP000188947">
    <property type="component" value="Unassembled WGS sequence"/>
</dbReference>
<gene>
    <name evidence="2" type="ORF">BMF97_11160</name>
</gene>
<name>A0A1T3EVX2_ELIME</name>
<organism evidence="2 3">
    <name type="scientific">Elizabethkingia meningoseptica</name>
    <name type="common">Chryseobacterium meningosepticum</name>
    <dbReference type="NCBI Taxonomy" id="238"/>
    <lineage>
        <taxon>Bacteria</taxon>
        <taxon>Pseudomonadati</taxon>
        <taxon>Bacteroidota</taxon>
        <taxon>Flavobacteriia</taxon>
        <taxon>Flavobacteriales</taxon>
        <taxon>Weeksellaceae</taxon>
        <taxon>Elizabethkingia</taxon>
    </lineage>
</organism>
<keyword evidence="1" id="KW-0732">Signal</keyword>
<proteinExistence type="predicted"/>
<evidence type="ECO:0000256" key="1">
    <source>
        <dbReference type="SAM" id="SignalP"/>
    </source>
</evidence>
<sequence>MKNTFLLLTLLTSISLSAQSLTQTSFIKDPGSVNNFGNGYTFAYESSGTPFSGALISFGGLSNRYDTQINADYAPHGGNRISFRTRNGDAGVWNNWQELATKGSNDFSGNQNILGNVGIGTTSPQSKLNIYGGHGDTTLLLHSAGNGADAPAYLSLWASEPGLTFNGVGIGNNIKHWNNVTPFSRFNDSKGGSYIRLLDNQILFTTVDTSGKSIQALNIGSEGNISVNNKLEAKEIKVTTSPTADFVFEDHYKLPDLESVEKHIREKKHLPEIASAAEMQKDGVNIGEFQIKLLQKIEELTLYSIEQNKEIQQLKKEIKNLKK</sequence>
<keyword evidence="3" id="KW-1185">Reference proteome</keyword>
<evidence type="ECO:0008006" key="4">
    <source>
        <dbReference type="Google" id="ProtNLM"/>
    </source>
</evidence>
<evidence type="ECO:0000313" key="2">
    <source>
        <dbReference type="EMBL" id="OOH94603.1"/>
    </source>
</evidence>
<accession>A0A1T3EVX2</accession>
<reference evidence="2 3" key="1">
    <citation type="submission" date="2016-11" db="EMBL/GenBank/DDBJ databases">
        <title>Genome sequence and comparative genomic analysis of clinical strain Elizabethkingia meningoseptica 61421 PRCM.</title>
        <authorList>
            <person name="Wang M."/>
            <person name="Hu S."/>
            <person name="Cao L."/>
            <person name="Jiang T."/>
            <person name="Zhou Y."/>
            <person name="Ming D."/>
        </authorList>
    </citation>
    <scope>NUCLEOTIDE SEQUENCE [LARGE SCALE GENOMIC DNA]</scope>
    <source>
        <strain evidence="2 3">61421 PRCM</strain>
    </source>
</reference>